<dbReference type="InterPro" id="IPR015943">
    <property type="entry name" value="WD40/YVTN_repeat-like_dom_sf"/>
</dbReference>
<keyword evidence="6" id="KW-1185">Reference proteome</keyword>
<evidence type="ECO:0000313" key="5">
    <source>
        <dbReference type="EnsemblMetazoa" id="GBRI001259-PA"/>
    </source>
</evidence>
<dbReference type="InterPro" id="IPR019775">
    <property type="entry name" value="WD40_repeat_CS"/>
</dbReference>
<name>A0A1A9W072_9MUSC</name>
<evidence type="ECO:0000256" key="1">
    <source>
        <dbReference type="ARBA" id="ARBA00004496"/>
    </source>
</evidence>
<dbReference type="Proteomes" id="UP000091820">
    <property type="component" value="Unassembled WGS sequence"/>
</dbReference>
<dbReference type="AlphaFoldDB" id="A0A1A9W072"/>
<evidence type="ECO:0000313" key="6">
    <source>
        <dbReference type="Proteomes" id="UP000091820"/>
    </source>
</evidence>
<dbReference type="SMART" id="SM00320">
    <property type="entry name" value="WD40"/>
    <property type="match status" value="4"/>
</dbReference>
<dbReference type="VEuPathDB" id="VectorBase:GBRI001259"/>
<keyword evidence="2" id="KW-0963">Cytoplasm</keyword>
<evidence type="ECO:0000256" key="2">
    <source>
        <dbReference type="ARBA" id="ARBA00022490"/>
    </source>
</evidence>
<dbReference type="InterPro" id="IPR036322">
    <property type="entry name" value="WD40_repeat_dom_sf"/>
</dbReference>
<proteinExistence type="predicted"/>
<dbReference type="PANTHER" id="PTHR46853">
    <property type="entry name" value="METHYLOSOME PROTEIN 50"/>
    <property type="match status" value="1"/>
</dbReference>
<keyword evidence="4" id="KW-0677">Repeat</keyword>
<dbReference type="GO" id="GO:0034709">
    <property type="term" value="C:methylosome"/>
    <property type="evidence" value="ECO:0007669"/>
    <property type="project" value="TreeGrafter"/>
</dbReference>
<dbReference type="InterPro" id="IPR052139">
    <property type="entry name" value="Methylosome_Comp_WDR77"/>
</dbReference>
<dbReference type="Gene3D" id="2.130.10.10">
    <property type="entry name" value="YVTN repeat-like/Quinoprotein amine dehydrogenase"/>
    <property type="match status" value="1"/>
</dbReference>
<evidence type="ECO:0000256" key="4">
    <source>
        <dbReference type="ARBA" id="ARBA00022737"/>
    </source>
</evidence>
<dbReference type="SUPFAM" id="SSF50978">
    <property type="entry name" value="WD40 repeat-like"/>
    <property type="match status" value="1"/>
</dbReference>
<reference evidence="5" key="2">
    <citation type="submission" date="2020-05" db="UniProtKB">
        <authorList>
            <consortium name="EnsemblMetazoa"/>
        </authorList>
    </citation>
    <scope>IDENTIFICATION</scope>
    <source>
        <strain evidence="5">IAEA</strain>
    </source>
</reference>
<dbReference type="Pfam" id="PF00400">
    <property type="entry name" value="WD40"/>
    <property type="match status" value="2"/>
</dbReference>
<organism evidence="5 6">
    <name type="scientific">Glossina brevipalpis</name>
    <dbReference type="NCBI Taxonomy" id="37001"/>
    <lineage>
        <taxon>Eukaryota</taxon>
        <taxon>Metazoa</taxon>
        <taxon>Ecdysozoa</taxon>
        <taxon>Arthropoda</taxon>
        <taxon>Hexapoda</taxon>
        <taxon>Insecta</taxon>
        <taxon>Pterygota</taxon>
        <taxon>Neoptera</taxon>
        <taxon>Endopterygota</taxon>
        <taxon>Diptera</taxon>
        <taxon>Brachycera</taxon>
        <taxon>Muscomorpha</taxon>
        <taxon>Hippoboscoidea</taxon>
        <taxon>Glossinidae</taxon>
        <taxon>Glossina</taxon>
    </lineage>
</organism>
<dbReference type="EnsemblMetazoa" id="GBRI001259-RA">
    <property type="protein sequence ID" value="GBRI001259-PA"/>
    <property type="gene ID" value="GBRI001259"/>
</dbReference>
<evidence type="ECO:0000256" key="3">
    <source>
        <dbReference type="ARBA" id="ARBA00022574"/>
    </source>
</evidence>
<reference evidence="6" key="1">
    <citation type="submission" date="2014-03" db="EMBL/GenBank/DDBJ databases">
        <authorList>
            <person name="Aksoy S."/>
            <person name="Warren W."/>
            <person name="Wilson R.K."/>
        </authorList>
    </citation>
    <scope>NUCLEOTIDE SEQUENCE [LARGE SCALE GENOMIC DNA]</scope>
    <source>
        <strain evidence="6">IAEA</strain>
    </source>
</reference>
<sequence>MPKPHAEYADTVISKLNQEKGTSAFDVAKKLYWLLFFESLRASNKCNKMLPLNCSFIYKTPEKYEPPDNLADDTNYPNLNSRDYAKRPLNHTTRMYEAWECISINSPDIEEDDGNVVIACNKLHGREWCGSLWGFEKRHVTNNKDLGKPSFKLQCDSLINCVEFVTKNILFLALNTGKVQVWSTYSEVRNDKNPYCLFLIGERCEHTKPVTSISTFETNECKALSGCKNGTVKIWDMGCADLFCQKSFQFAHSDVITGLAASLTDDNVFLTCSLDKSCLIWDDRETRPAFALYKNHNVRFKDVRWSVENKDCIIYLGDESGYILTIDKRSPNKYLDKSKYFDRPIRKIKPHRDNLAVIADKNIVKVSKIANHAVRYENSDSQHFIRDCIWLRSTELLTVGFDGKLRFHEVE</sequence>
<dbReference type="InterPro" id="IPR001680">
    <property type="entry name" value="WD40_rpt"/>
</dbReference>
<accession>A0A1A9W072</accession>
<dbReference type="PROSITE" id="PS00678">
    <property type="entry name" value="WD_REPEATS_1"/>
    <property type="match status" value="1"/>
</dbReference>
<keyword evidence="3" id="KW-0853">WD repeat</keyword>
<protein>
    <submittedName>
        <fullName evidence="5">WD_REPEATS_REGION domain-containing protein</fullName>
    </submittedName>
</protein>
<dbReference type="GO" id="GO:0007309">
    <property type="term" value="P:oocyte axis specification"/>
    <property type="evidence" value="ECO:0007669"/>
    <property type="project" value="TreeGrafter"/>
</dbReference>
<dbReference type="STRING" id="37001.A0A1A9W072"/>
<dbReference type="PANTHER" id="PTHR46853:SF1">
    <property type="entry name" value="METHYLOSOME PROTEIN 50"/>
    <property type="match status" value="1"/>
</dbReference>
<comment type="subcellular location">
    <subcellularLocation>
        <location evidence="1">Cytoplasm</location>
    </subcellularLocation>
</comment>